<keyword evidence="1" id="KW-0812">Transmembrane</keyword>
<dbReference type="EMBL" id="MFAD01000023">
    <property type="protein sequence ID" value="OGD70159.1"/>
    <property type="molecule type" value="Genomic_DNA"/>
</dbReference>
<proteinExistence type="predicted"/>
<evidence type="ECO:0000313" key="2">
    <source>
        <dbReference type="EMBL" id="OGD70159.1"/>
    </source>
</evidence>
<gene>
    <name evidence="2" type="ORF">A3I18_02280</name>
</gene>
<evidence type="ECO:0000313" key="3">
    <source>
        <dbReference type="Proteomes" id="UP000186545"/>
    </source>
</evidence>
<organism evidence="2 3">
    <name type="scientific">Candidatus Campbellbacteria bacterium RIFCSPLOWO2_02_FULL_35_11</name>
    <dbReference type="NCBI Taxonomy" id="1797581"/>
    <lineage>
        <taxon>Bacteria</taxon>
        <taxon>Candidatus Campbelliibacteriota</taxon>
    </lineage>
</organism>
<reference evidence="2 3" key="1">
    <citation type="journal article" date="2016" name="Nat. Commun.">
        <title>Thousands of microbial genomes shed light on interconnected biogeochemical processes in an aquifer system.</title>
        <authorList>
            <person name="Anantharaman K."/>
            <person name="Brown C.T."/>
            <person name="Hug L.A."/>
            <person name="Sharon I."/>
            <person name="Castelle C.J."/>
            <person name="Probst A.J."/>
            <person name="Thomas B.C."/>
            <person name="Singh A."/>
            <person name="Wilkins M.J."/>
            <person name="Karaoz U."/>
            <person name="Brodie E.L."/>
            <person name="Williams K.H."/>
            <person name="Hubbard S.S."/>
            <person name="Banfield J.F."/>
        </authorList>
    </citation>
    <scope>NUCLEOTIDE SEQUENCE [LARGE SCALE GENOMIC DNA]</scope>
</reference>
<evidence type="ECO:0000256" key="1">
    <source>
        <dbReference type="SAM" id="Phobius"/>
    </source>
</evidence>
<protein>
    <submittedName>
        <fullName evidence="2">Uncharacterized protein</fullName>
    </submittedName>
</protein>
<dbReference type="Proteomes" id="UP000186545">
    <property type="component" value="Unassembled WGS sequence"/>
</dbReference>
<feature type="transmembrane region" description="Helical" evidence="1">
    <location>
        <begin position="16"/>
        <end position="43"/>
    </location>
</feature>
<feature type="transmembrane region" description="Helical" evidence="1">
    <location>
        <begin position="55"/>
        <end position="80"/>
    </location>
</feature>
<name>A0A1F5ERZ1_9BACT</name>
<dbReference type="AlphaFoldDB" id="A0A1F5ERZ1"/>
<sequence>MNTLFMIRNRKRDGKYFIYVIAIIGAITGVLLFTPPGLIILSLTMTTLSIVVPTWPSMITILVTYVGIATTATVIALILVRKWI</sequence>
<comment type="caution">
    <text evidence="2">The sequence shown here is derived from an EMBL/GenBank/DDBJ whole genome shotgun (WGS) entry which is preliminary data.</text>
</comment>
<keyword evidence="1" id="KW-0472">Membrane</keyword>
<keyword evidence="1" id="KW-1133">Transmembrane helix</keyword>
<accession>A0A1F5ERZ1</accession>